<accession>A0A8H7DEQ0</accession>
<evidence type="ECO:0000313" key="2">
    <source>
        <dbReference type="EMBL" id="KAF7371650.1"/>
    </source>
</evidence>
<reference evidence="2" key="1">
    <citation type="submission" date="2020-05" db="EMBL/GenBank/DDBJ databases">
        <title>Mycena genomes resolve the evolution of fungal bioluminescence.</title>
        <authorList>
            <person name="Tsai I.J."/>
        </authorList>
    </citation>
    <scope>NUCLEOTIDE SEQUENCE</scope>
    <source>
        <strain evidence="2">CCC161011</strain>
    </source>
</reference>
<dbReference type="AlphaFoldDB" id="A0A8H7DEQ0"/>
<protein>
    <submittedName>
        <fullName evidence="2">Uncharacterized protein</fullName>
    </submittedName>
</protein>
<dbReference type="OrthoDB" id="3129510at2759"/>
<feature type="region of interest" description="Disordered" evidence="1">
    <location>
        <begin position="253"/>
        <end position="300"/>
    </location>
</feature>
<feature type="region of interest" description="Disordered" evidence="1">
    <location>
        <begin position="208"/>
        <end position="235"/>
    </location>
</feature>
<evidence type="ECO:0000256" key="1">
    <source>
        <dbReference type="SAM" id="MobiDB-lite"/>
    </source>
</evidence>
<gene>
    <name evidence="2" type="ORF">MVEN_00020800</name>
</gene>
<evidence type="ECO:0000313" key="3">
    <source>
        <dbReference type="Proteomes" id="UP000620124"/>
    </source>
</evidence>
<feature type="compositionally biased region" description="Low complexity" evidence="1">
    <location>
        <begin position="164"/>
        <end position="173"/>
    </location>
</feature>
<organism evidence="2 3">
    <name type="scientific">Mycena venus</name>
    <dbReference type="NCBI Taxonomy" id="2733690"/>
    <lineage>
        <taxon>Eukaryota</taxon>
        <taxon>Fungi</taxon>
        <taxon>Dikarya</taxon>
        <taxon>Basidiomycota</taxon>
        <taxon>Agaricomycotina</taxon>
        <taxon>Agaricomycetes</taxon>
        <taxon>Agaricomycetidae</taxon>
        <taxon>Agaricales</taxon>
        <taxon>Marasmiineae</taxon>
        <taxon>Mycenaceae</taxon>
        <taxon>Mycena</taxon>
    </lineage>
</organism>
<comment type="caution">
    <text evidence="2">The sequence shown here is derived from an EMBL/GenBank/DDBJ whole genome shotgun (WGS) entry which is preliminary data.</text>
</comment>
<feature type="region of interest" description="Disordered" evidence="1">
    <location>
        <begin position="152"/>
        <end position="187"/>
    </location>
</feature>
<keyword evidence="3" id="KW-1185">Reference proteome</keyword>
<dbReference type="Proteomes" id="UP000620124">
    <property type="component" value="Unassembled WGS sequence"/>
</dbReference>
<dbReference type="EMBL" id="JACAZI010000001">
    <property type="protein sequence ID" value="KAF7371650.1"/>
    <property type="molecule type" value="Genomic_DNA"/>
</dbReference>
<name>A0A8H7DEQ0_9AGAR</name>
<proteinExistence type="predicted"/>
<sequence>MPQRSCHRACRPHEPALLPPCSTSRHPPSLRSTECLPAKQWKSKNSSLFLTVRHITLFSPPSKSRILDMGRKRRTTIQSCRFACVRGMQEVCHESPCAGFCRATRRTRAAVSRPQRRHIHSMAVPRAVRMLTDFHERPFAVHPSRSCAVVETISPGLPHPSPRRSPGSISPPRRQSDAPLRTTPPFHSSKFYPVHRPHLIVAQRPPHSAFSSTERTGGAHSRIGANTRSRPCRLPPRTSHRVLWVTPPYLSRFPSNATPAGSARPQCRRPPHLCRSSRSPHRRSDAALQQPHPAPHLPISIPAGIHARLTPDSAAPEHTVVITRLTHLAAQSTQSHAPPTRLLARLTRDGAILLSIVHIGQQTIRANAHAKQRGYRPSLHLPVLAHPQLASLLPPATLWRSWASATPSSLINLASTAHPHSWPRPATTILASRGIVRFGGGASPSPPQHVSLRM</sequence>